<evidence type="ECO:0000313" key="1">
    <source>
        <dbReference type="EMBL" id="CAA3029403.1"/>
    </source>
</evidence>
<dbReference type="Proteomes" id="UP000594638">
    <property type="component" value="Unassembled WGS sequence"/>
</dbReference>
<gene>
    <name evidence="1" type="ORF">OLEA9_A029216</name>
</gene>
<name>A0A8S0VJ60_OLEEU</name>
<dbReference type="EMBL" id="CACTIH010009306">
    <property type="protein sequence ID" value="CAA3029403.1"/>
    <property type="molecule type" value="Genomic_DNA"/>
</dbReference>
<keyword evidence="2" id="KW-1185">Reference proteome</keyword>
<sequence>MLILVLELPLYVLEMMFFVQIMLLWYGHVDSSAGNAALGGGNTDFVAKNAVSSGENADNTNFVDGTSPAIGHSFEIRGPVPRLRQAPATESSLTSSLSYDQEVADDVGLVNLSGAHKFNGDLHLRLSIMEK</sequence>
<reference evidence="1 2" key="1">
    <citation type="submission" date="2019-12" db="EMBL/GenBank/DDBJ databases">
        <authorList>
            <person name="Alioto T."/>
            <person name="Alioto T."/>
            <person name="Gomez Garrido J."/>
        </authorList>
    </citation>
    <scope>NUCLEOTIDE SEQUENCE [LARGE SCALE GENOMIC DNA]</scope>
</reference>
<evidence type="ECO:0000313" key="2">
    <source>
        <dbReference type="Proteomes" id="UP000594638"/>
    </source>
</evidence>
<protein>
    <submittedName>
        <fullName evidence="1">Uncharacterized protein</fullName>
    </submittedName>
</protein>
<comment type="caution">
    <text evidence="1">The sequence shown here is derived from an EMBL/GenBank/DDBJ whole genome shotgun (WGS) entry which is preliminary data.</text>
</comment>
<dbReference type="Gramene" id="OE9A029216T1">
    <property type="protein sequence ID" value="OE9A029216C1"/>
    <property type="gene ID" value="OE9A029216"/>
</dbReference>
<dbReference type="AlphaFoldDB" id="A0A8S0VJ60"/>
<proteinExistence type="predicted"/>
<organism evidence="1 2">
    <name type="scientific">Olea europaea subsp. europaea</name>
    <dbReference type="NCBI Taxonomy" id="158383"/>
    <lineage>
        <taxon>Eukaryota</taxon>
        <taxon>Viridiplantae</taxon>
        <taxon>Streptophyta</taxon>
        <taxon>Embryophyta</taxon>
        <taxon>Tracheophyta</taxon>
        <taxon>Spermatophyta</taxon>
        <taxon>Magnoliopsida</taxon>
        <taxon>eudicotyledons</taxon>
        <taxon>Gunneridae</taxon>
        <taxon>Pentapetalae</taxon>
        <taxon>asterids</taxon>
        <taxon>lamiids</taxon>
        <taxon>Lamiales</taxon>
        <taxon>Oleaceae</taxon>
        <taxon>Oleeae</taxon>
        <taxon>Olea</taxon>
    </lineage>
</organism>
<accession>A0A8S0VJ60</accession>